<comment type="caution">
    <text evidence="6">The sequence shown here is derived from an EMBL/GenBank/DDBJ whole genome shotgun (WGS) entry which is preliminary data.</text>
</comment>
<proteinExistence type="inferred from homology"/>
<keyword evidence="4" id="KW-0342">GTP-binding</keyword>
<keyword evidence="7" id="KW-1185">Reference proteome</keyword>
<dbReference type="GO" id="GO:0005525">
    <property type="term" value="F:GTP binding"/>
    <property type="evidence" value="ECO:0007669"/>
    <property type="project" value="UniProtKB-KW"/>
</dbReference>
<dbReference type="EMBL" id="JBGMDY010000011">
    <property type="protein sequence ID" value="KAL2319088.1"/>
    <property type="molecule type" value="Genomic_DNA"/>
</dbReference>
<evidence type="ECO:0000256" key="1">
    <source>
        <dbReference type="ARBA" id="ARBA00009636"/>
    </source>
</evidence>
<comment type="similarity">
    <text evidence="1">Belongs to the tubulin family.</text>
</comment>
<dbReference type="SUPFAM" id="SSF55307">
    <property type="entry name" value="Tubulin C-terminal domain-like"/>
    <property type="match status" value="1"/>
</dbReference>
<dbReference type="PANTHER" id="PTHR36527:SF3">
    <property type="entry name" value="OS01G0282866 PROTEIN"/>
    <property type="match status" value="1"/>
</dbReference>
<keyword evidence="2" id="KW-0493">Microtubule</keyword>
<evidence type="ECO:0000256" key="2">
    <source>
        <dbReference type="ARBA" id="ARBA00022701"/>
    </source>
</evidence>
<evidence type="ECO:0000256" key="3">
    <source>
        <dbReference type="ARBA" id="ARBA00022741"/>
    </source>
</evidence>
<accession>A0ABD1L6V5</accession>
<organism evidence="6 7">
    <name type="scientific">Flemingia macrophylla</name>
    <dbReference type="NCBI Taxonomy" id="520843"/>
    <lineage>
        <taxon>Eukaryota</taxon>
        <taxon>Viridiplantae</taxon>
        <taxon>Streptophyta</taxon>
        <taxon>Embryophyta</taxon>
        <taxon>Tracheophyta</taxon>
        <taxon>Spermatophyta</taxon>
        <taxon>Magnoliopsida</taxon>
        <taxon>eudicotyledons</taxon>
        <taxon>Gunneridae</taxon>
        <taxon>Pentapetalae</taxon>
        <taxon>rosids</taxon>
        <taxon>fabids</taxon>
        <taxon>Fabales</taxon>
        <taxon>Fabaceae</taxon>
        <taxon>Papilionoideae</taxon>
        <taxon>50 kb inversion clade</taxon>
        <taxon>NPAAA clade</taxon>
        <taxon>indigoferoid/millettioid clade</taxon>
        <taxon>Phaseoleae</taxon>
        <taxon>Flemingia</taxon>
    </lineage>
</organism>
<dbReference type="PANTHER" id="PTHR36527">
    <property type="entry name" value="OS01G0282866 PROTEIN"/>
    <property type="match status" value="1"/>
</dbReference>
<dbReference type="AlphaFoldDB" id="A0ABD1L6V5"/>
<dbReference type="Gene3D" id="1.10.287.600">
    <property type="entry name" value="Helix hairpin bin"/>
    <property type="match status" value="1"/>
</dbReference>
<evidence type="ECO:0000256" key="4">
    <source>
        <dbReference type="ARBA" id="ARBA00023134"/>
    </source>
</evidence>
<feature type="region of interest" description="Disordered" evidence="5">
    <location>
        <begin position="191"/>
        <end position="211"/>
    </location>
</feature>
<dbReference type="InterPro" id="IPR008280">
    <property type="entry name" value="Tub_FtsZ_C"/>
</dbReference>
<protein>
    <submittedName>
        <fullName evidence="6">Uncharacterized protein</fullName>
    </submittedName>
</protein>
<dbReference type="Proteomes" id="UP001603857">
    <property type="component" value="Unassembled WGS sequence"/>
</dbReference>
<evidence type="ECO:0000313" key="6">
    <source>
        <dbReference type="EMBL" id="KAL2319088.1"/>
    </source>
</evidence>
<gene>
    <name evidence="6" type="ORF">Fmac_032964</name>
</gene>
<dbReference type="InterPro" id="IPR023123">
    <property type="entry name" value="Tubulin_C"/>
</dbReference>
<sequence length="211" mass="23673">MSEVVTMDDLMAATLHSGCAPLNNAAAPATWGHAMDVPLNKLKLLKTFWDLNSSTGTFCGHAAKIDVPGVVMSGFNTNGVNPIPWTNNGLSSRQISQPRCASTSHRTRSWACETHVGQHGSRRPSCVSYERWTRSVGCEIWRAVTHPLLRHSRHKAFLHWYTGEGMDEMEFTEAESNVNDLVAEYQQYQEATAKEDEYGEEEEEEHAYEDQ</sequence>
<name>A0ABD1L6V5_9FABA</name>
<evidence type="ECO:0000256" key="5">
    <source>
        <dbReference type="SAM" id="MobiDB-lite"/>
    </source>
</evidence>
<reference evidence="6 7" key="1">
    <citation type="submission" date="2024-08" db="EMBL/GenBank/DDBJ databases">
        <title>Insights into the chromosomal genome structure of Flemingia macrophylla.</title>
        <authorList>
            <person name="Ding Y."/>
            <person name="Zhao Y."/>
            <person name="Bi W."/>
            <person name="Wu M."/>
            <person name="Zhao G."/>
            <person name="Gong Y."/>
            <person name="Li W."/>
            <person name="Zhang P."/>
        </authorList>
    </citation>
    <scope>NUCLEOTIDE SEQUENCE [LARGE SCALE GENOMIC DNA]</scope>
    <source>
        <strain evidence="6">DYQJB</strain>
        <tissue evidence="6">Leaf</tissue>
    </source>
</reference>
<keyword evidence="3" id="KW-0547">Nucleotide-binding</keyword>
<evidence type="ECO:0000313" key="7">
    <source>
        <dbReference type="Proteomes" id="UP001603857"/>
    </source>
</evidence>
<feature type="compositionally biased region" description="Acidic residues" evidence="5">
    <location>
        <begin position="197"/>
        <end position="211"/>
    </location>
</feature>
<dbReference type="GO" id="GO:0005874">
    <property type="term" value="C:microtubule"/>
    <property type="evidence" value="ECO:0007669"/>
    <property type="project" value="UniProtKB-KW"/>
</dbReference>